<evidence type="ECO:0000256" key="3">
    <source>
        <dbReference type="ARBA" id="ARBA00007811"/>
    </source>
</evidence>
<evidence type="ECO:0000256" key="8">
    <source>
        <dbReference type="ARBA" id="ARBA00022832"/>
    </source>
</evidence>
<dbReference type="InterPro" id="IPR007052">
    <property type="entry name" value="CS_dom"/>
</dbReference>
<evidence type="ECO:0000256" key="12">
    <source>
        <dbReference type="ARBA" id="ARBA00023136"/>
    </source>
</evidence>
<gene>
    <name evidence="18" type="ORF">FSP39_010781</name>
</gene>
<name>A0AA89BVD8_PINIB</name>
<dbReference type="GO" id="GO:0042761">
    <property type="term" value="P:very long-chain fatty acid biosynthetic process"/>
    <property type="evidence" value="ECO:0007669"/>
    <property type="project" value="TreeGrafter"/>
</dbReference>
<feature type="transmembrane region" description="Helical" evidence="16">
    <location>
        <begin position="156"/>
        <end position="178"/>
    </location>
</feature>
<dbReference type="EC" id="4.2.1.134" evidence="4 16"/>
<evidence type="ECO:0000256" key="5">
    <source>
        <dbReference type="ARBA" id="ARBA00022516"/>
    </source>
</evidence>
<keyword evidence="13 16" id="KW-0275">Fatty acid biosynthesis</keyword>
<feature type="transmembrane region" description="Helical" evidence="16">
    <location>
        <begin position="252"/>
        <end position="275"/>
    </location>
</feature>
<organism evidence="18 19">
    <name type="scientific">Pinctada imbricata</name>
    <name type="common">Atlantic pearl-oyster</name>
    <name type="synonym">Pinctada martensii</name>
    <dbReference type="NCBI Taxonomy" id="66713"/>
    <lineage>
        <taxon>Eukaryota</taxon>
        <taxon>Metazoa</taxon>
        <taxon>Spiralia</taxon>
        <taxon>Lophotrochozoa</taxon>
        <taxon>Mollusca</taxon>
        <taxon>Bivalvia</taxon>
        <taxon>Autobranchia</taxon>
        <taxon>Pteriomorphia</taxon>
        <taxon>Pterioida</taxon>
        <taxon>Pterioidea</taxon>
        <taxon>Pteriidae</taxon>
        <taxon>Pinctada</taxon>
    </lineage>
</organism>
<dbReference type="GO" id="GO:0005789">
    <property type="term" value="C:endoplasmic reticulum membrane"/>
    <property type="evidence" value="ECO:0007669"/>
    <property type="project" value="UniProtKB-SubCell"/>
</dbReference>
<dbReference type="PROSITE" id="PS51203">
    <property type="entry name" value="CS"/>
    <property type="match status" value="1"/>
</dbReference>
<evidence type="ECO:0000256" key="15">
    <source>
        <dbReference type="ARBA" id="ARBA00025733"/>
    </source>
</evidence>
<keyword evidence="8 16" id="KW-0276">Fatty acid metabolism</keyword>
<evidence type="ECO:0000256" key="6">
    <source>
        <dbReference type="ARBA" id="ARBA00022692"/>
    </source>
</evidence>
<dbReference type="FunFam" id="2.60.40.790:FF:000013">
    <property type="entry name" value="Very-long-chain (3R)-3-hydroxyacyl-CoA dehydratase"/>
    <property type="match status" value="1"/>
</dbReference>
<dbReference type="GO" id="GO:0030148">
    <property type="term" value="P:sphingolipid biosynthetic process"/>
    <property type="evidence" value="ECO:0007669"/>
    <property type="project" value="TreeGrafter"/>
</dbReference>
<dbReference type="PANTHER" id="PTHR11035:SF35">
    <property type="entry name" value="VERY-LONG-CHAIN (3R)-3-HYDROXYACYL-COA DEHYDRATASE"/>
    <property type="match status" value="1"/>
</dbReference>
<comment type="caution">
    <text evidence="18">The sequence shown here is derived from an EMBL/GenBank/DDBJ whole genome shotgun (WGS) entry which is preliminary data.</text>
</comment>
<keyword evidence="19" id="KW-1185">Reference proteome</keyword>
<dbReference type="GO" id="GO:0030497">
    <property type="term" value="P:fatty acid elongation"/>
    <property type="evidence" value="ECO:0007669"/>
    <property type="project" value="TreeGrafter"/>
</dbReference>
<dbReference type="InterPro" id="IPR007482">
    <property type="entry name" value="Tyr_Pase-like_PTPLA"/>
</dbReference>
<dbReference type="SUPFAM" id="SSF49764">
    <property type="entry name" value="HSP20-like chaperones"/>
    <property type="match status" value="1"/>
</dbReference>
<evidence type="ECO:0000256" key="11">
    <source>
        <dbReference type="ARBA" id="ARBA00023098"/>
    </source>
</evidence>
<evidence type="ECO:0000313" key="18">
    <source>
        <dbReference type="EMBL" id="KAK3097558.1"/>
    </source>
</evidence>
<keyword evidence="12 16" id="KW-0472">Membrane</keyword>
<evidence type="ECO:0000256" key="13">
    <source>
        <dbReference type="ARBA" id="ARBA00023160"/>
    </source>
</evidence>
<sequence length="375" mass="43833">MADFLSPFVFWGQKLDHISLKIDLKNVSSPDVELTEDKLTFCTEGLGVRGHNKYKFEVEFYLPVDPENSRYRVLERQIEFHIKKKGDGEVWPRLTFQKIKYPWLKIDFDKVADIDDTESEEDQAMPQMSQEDALKQIEKELGLPEMEEKLPDFKTVYLFVYNMFQFVGFSFIVLLLLLRLYKDGKEAFSQSMTTVGTQLMVCQTMAVMEIIHPILGLIKSSAIPPLIQVLGRSIILFVIIHHEERIHDAPAVYFLILTWSLVELIRYPFYMLGLVNKKIYLVTWLRYTAWIPLYPLGFLLEGIVVIMAIPLYEQTEKFSLELPNQYNMSFSFPLFLKIYPVFLLIGGYSMLNYMRHQRKKVLGGKPTTSFQKKKS</sequence>
<evidence type="ECO:0000256" key="9">
    <source>
        <dbReference type="ARBA" id="ARBA00022989"/>
    </source>
</evidence>
<evidence type="ECO:0000256" key="14">
    <source>
        <dbReference type="ARBA" id="ARBA00023239"/>
    </source>
</evidence>
<evidence type="ECO:0000256" key="2">
    <source>
        <dbReference type="ARBA" id="ARBA00005194"/>
    </source>
</evidence>
<keyword evidence="14 16" id="KW-0456">Lyase</keyword>
<feature type="transmembrane region" description="Helical" evidence="16">
    <location>
        <begin position="332"/>
        <end position="351"/>
    </location>
</feature>
<evidence type="ECO:0000313" key="19">
    <source>
        <dbReference type="Proteomes" id="UP001186944"/>
    </source>
</evidence>
<comment type="similarity">
    <text evidence="15">Belongs to the p23/wos2 family.</text>
</comment>
<dbReference type="AlphaFoldDB" id="A0AA89BVD8"/>
<dbReference type="EMBL" id="VSWD01000007">
    <property type="protein sequence ID" value="KAK3097558.1"/>
    <property type="molecule type" value="Genomic_DNA"/>
</dbReference>
<accession>A0AA89BVD8</accession>
<evidence type="ECO:0000256" key="16">
    <source>
        <dbReference type="RuleBase" id="RU363109"/>
    </source>
</evidence>
<keyword evidence="9 16" id="KW-1133">Transmembrane helix</keyword>
<evidence type="ECO:0000256" key="4">
    <source>
        <dbReference type="ARBA" id="ARBA00013122"/>
    </source>
</evidence>
<keyword evidence="6 16" id="KW-0812">Transmembrane</keyword>
<comment type="similarity">
    <text evidence="3 16">Belongs to the very long-chain fatty acids dehydratase HACD family.</text>
</comment>
<comment type="catalytic activity">
    <reaction evidence="16">
        <text>a very-long-chain (3R)-3-hydroxyacyl-CoA = a very-long-chain (2E)-enoyl-CoA + H2O</text>
        <dbReference type="Rhea" id="RHEA:45812"/>
        <dbReference type="ChEBI" id="CHEBI:15377"/>
        <dbReference type="ChEBI" id="CHEBI:83728"/>
        <dbReference type="ChEBI" id="CHEBI:85440"/>
        <dbReference type="EC" id="4.2.1.134"/>
    </reaction>
</comment>
<keyword evidence="5 16" id="KW-0444">Lipid biosynthesis</keyword>
<dbReference type="PANTHER" id="PTHR11035">
    <property type="entry name" value="VERY-LONG-CHAIN (3R)-3-HYDROXYACYL-COA DEHYDRATASE"/>
    <property type="match status" value="1"/>
</dbReference>
<keyword evidence="11 16" id="KW-0443">Lipid metabolism</keyword>
<keyword evidence="7 16" id="KW-0256">Endoplasmic reticulum</keyword>
<dbReference type="InterPro" id="IPR008978">
    <property type="entry name" value="HSP20-like_chaperone"/>
</dbReference>
<feature type="transmembrane region" description="Helical" evidence="16">
    <location>
        <begin position="287"/>
        <end position="312"/>
    </location>
</feature>
<keyword evidence="10" id="KW-0175">Coiled coil</keyword>
<evidence type="ECO:0000256" key="7">
    <source>
        <dbReference type="ARBA" id="ARBA00022824"/>
    </source>
</evidence>
<dbReference type="Gene3D" id="2.60.40.790">
    <property type="match status" value="1"/>
</dbReference>
<reference evidence="18" key="1">
    <citation type="submission" date="2019-08" db="EMBL/GenBank/DDBJ databases">
        <title>The improved chromosome-level genome for the pearl oyster Pinctada fucata martensii using PacBio sequencing and Hi-C.</title>
        <authorList>
            <person name="Zheng Z."/>
        </authorList>
    </citation>
    <scope>NUCLEOTIDE SEQUENCE</scope>
    <source>
        <strain evidence="18">ZZ-2019</strain>
        <tissue evidence="18">Adductor muscle</tissue>
    </source>
</reference>
<comment type="function">
    <text evidence="16">Catalyzes the third of the four reactions of the long-chain fatty acids elongation cycle. This endoplasmic reticulum-bound enzymatic process, allows the addition of two carbons to the chain of long- and very long-chain fatty acids/VLCFAs per cycle. This enzyme catalyzes the dehydration of the 3-hydroxyacyl-CoA intermediate into trans-2,3-enoyl-CoA, within each cycle of fatty acid elongation. Thereby, it participates to the production of VLCFAs of different chain lengths that are involved in multiple biological processes as precursors of membrane lipids and lipid mediators.</text>
</comment>
<dbReference type="GO" id="GO:0102158">
    <property type="term" value="F:very-long-chain (3R)-3-hydroxyacyl-CoA dehydratase activity"/>
    <property type="evidence" value="ECO:0007669"/>
    <property type="project" value="UniProtKB-EC"/>
</dbReference>
<dbReference type="Pfam" id="PF04387">
    <property type="entry name" value="PTPLA"/>
    <property type="match status" value="1"/>
</dbReference>
<evidence type="ECO:0000256" key="1">
    <source>
        <dbReference type="ARBA" id="ARBA00004477"/>
    </source>
</evidence>
<proteinExistence type="inferred from homology"/>
<dbReference type="CDD" id="cd06465">
    <property type="entry name" value="p23_hB-ind1_like"/>
    <property type="match status" value="1"/>
</dbReference>
<evidence type="ECO:0000259" key="17">
    <source>
        <dbReference type="PROSITE" id="PS51203"/>
    </source>
</evidence>
<comment type="subcellular location">
    <subcellularLocation>
        <location evidence="1 16">Endoplasmic reticulum membrane</location>
        <topology evidence="1 16">Multi-pass membrane protein</topology>
    </subcellularLocation>
</comment>
<protein>
    <recommendedName>
        <fullName evidence="4 16">Very-long-chain (3R)-3-hydroxyacyl-CoA dehydratase</fullName>
        <ecNumber evidence="4 16">4.2.1.134</ecNumber>
    </recommendedName>
</protein>
<dbReference type="Proteomes" id="UP001186944">
    <property type="component" value="Unassembled WGS sequence"/>
</dbReference>
<feature type="transmembrane region" description="Helical" evidence="16">
    <location>
        <begin position="198"/>
        <end position="215"/>
    </location>
</feature>
<feature type="domain" description="CS" evidence="17">
    <location>
        <begin position="4"/>
        <end position="95"/>
    </location>
</feature>
<dbReference type="Pfam" id="PF04969">
    <property type="entry name" value="CS"/>
    <property type="match status" value="1"/>
</dbReference>
<comment type="pathway">
    <text evidence="2 16">Lipid metabolism; fatty acid biosynthesis.</text>
</comment>
<evidence type="ECO:0000256" key="10">
    <source>
        <dbReference type="ARBA" id="ARBA00023054"/>
    </source>
</evidence>